<evidence type="ECO:0000313" key="3">
    <source>
        <dbReference type="EMBL" id="KAF0906410.1"/>
    </source>
</evidence>
<sequence>MADIVDGEHRVQIAAKSDGQGKAAAPEKWLNCFVRIVALIERVGNALGTLAFTWATVVLLGGYPTALRPQDDFWYATAIVFLEAARMFSGSNNRPDYQLFFRTRGAFRPPGWNRLVAIVCISDVSVFLTLQKKIVMAYVVVYAMVILLALGQNTTAEFQPLYKPLRRAMSLWSPLAAILLLTPAMQNSREFIINITGEREIITRKGEINVIPSRSTVAKWTVFVLLLVAVLVVTISRLRFPKINKLVDSALGRNLLVWGRAIQNMCMLAALVMLVLTIDGPFRYEIILELVGVTVIVSAGNFQLPVAVSRAQWAGVALKHLTMPHNDYSENKENPDSKTNLVPSLIIFYGMVMAQGILYIVACILEILSFIPRRSLVRHAGFGGQLGVEYVNMYYAYAFEKCMGGAVFAPKKTSLSNFAMDSLNSDSPKNHLYGVQLMHSLLKKETTKVRLLEKLTISTKTMTRIISMLGWTTPNYMTVRLYAAKRLTSIGGEIGITLRYKISKHPFLLRNLAEILGNNNSDQELSKIVARILRNLAIDGDTRKKIGHMQLLITRLMKSFLNLDRTSSTKVDCLLPKVAGQALAMLATDNVHSCLVMLKEPEFINKLKNMILINDEKYTYVATSLVRSMCQHARAKLTESDLKELSHTLPEVLERIMEAEGAELEILIGLSSQICRVIPEEFSQELEHGQIKRRFVKRLVDALNTNMKPFAHCPGIRRVILEQSIYMMECNSRYAIYFDEFRMMDTLTMVEVTLSRAENYIVILGDAGFMDCSTPLFALVDRARELMGRQWLQGITSAN</sequence>
<name>A0A6G1D1Z2_9ORYZ</name>
<evidence type="ECO:0000313" key="4">
    <source>
        <dbReference type="Proteomes" id="UP000479710"/>
    </source>
</evidence>
<dbReference type="PROSITE" id="PS50176">
    <property type="entry name" value="ARM_REPEAT"/>
    <property type="match status" value="1"/>
</dbReference>
<dbReference type="AlphaFoldDB" id="A0A6G1D1Z2"/>
<dbReference type="Proteomes" id="UP000479710">
    <property type="component" value="Unassembled WGS sequence"/>
</dbReference>
<dbReference type="SUPFAM" id="SSF48371">
    <property type="entry name" value="ARM repeat"/>
    <property type="match status" value="1"/>
</dbReference>
<comment type="caution">
    <text evidence="3">The sequence shown here is derived from an EMBL/GenBank/DDBJ whole genome shotgun (WGS) entry which is preliminary data.</text>
</comment>
<feature type="transmembrane region" description="Helical" evidence="2">
    <location>
        <begin position="43"/>
        <end position="61"/>
    </location>
</feature>
<dbReference type="InterPro" id="IPR000225">
    <property type="entry name" value="Armadillo"/>
</dbReference>
<dbReference type="InterPro" id="IPR016024">
    <property type="entry name" value="ARM-type_fold"/>
</dbReference>
<dbReference type="InterPro" id="IPR011989">
    <property type="entry name" value="ARM-like"/>
</dbReference>
<keyword evidence="4" id="KW-1185">Reference proteome</keyword>
<evidence type="ECO:0008006" key="5">
    <source>
        <dbReference type="Google" id="ProtNLM"/>
    </source>
</evidence>
<feature type="transmembrane region" description="Helical" evidence="2">
    <location>
        <begin position="346"/>
        <end position="368"/>
    </location>
</feature>
<keyword evidence="2" id="KW-0812">Transmembrane</keyword>
<dbReference type="PANTHER" id="PTHR33115:SF11">
    <property type="entry name" value="OS07G0654700 PROTEIN"/>
    <property type="match status" value="1"/>
</dbReference>
<dbReference type="OrthoDB" id="618849at2759"/>
<dbReference type="Gene3D" id="1.25.10.10">
    <property type="entry name" value="Leucine-rich Repeat Variant"/>
    <property type="match status" value="1"/>
</dbReference>
<dbReference type="PANTHER" id="PTHR33115">
    <property type="entry name" value="ARM REPEAT SUPERFAMILY PROTEIN"/>
    <property type="match status" value="1"/>
</dbReference>
<keyword evidence="2" id="KW-0472">Membrane</keyword>
<reference evidence="3 4" key="1">
    <citation type="submission" date="2019-11" db="EMBL/GenBank/DDBJ databases">
        <title>Whole genome sequence of Oryza granulata.</title>
        <authorList>
            <person name="Li W."/>
        </authorList>
    </citation>
    <scope>NUCLEOTIDE SEQUENCE [LARGE SCALE GENOMIC DNA]</scope>
    <source>
        <strain evidence="4">cv. Menghai</strain>
        <tissue evidence="3">Leaf</tissue>
    </source>
</reference>
<organism evidence="3 4">
    <name type="scientific">Oryza meyeriana var. granulata</name>
    <dbReference type="NCBI Taxonomy" id="110450"/>
    <lineage>
        <taxon>Eukaryota</taxon>
        <taxon>Viridiplantae</taxon>
        <taxon>Streptophyta</taxon>
        <taxon>Embryophyta</taxon>
        <taxon>Tracheophyta</taxon>
        <taxon>Spermatophyta</taxon>
        <taxon>Magnoliopsida</taxon>
        <taxon>Liliopsida</taxon>
        <taxon>Poales</taxon>
        <taxon>Poaceae</taxon>
        <taxon>BOP clade</taxon>
        <taxon>Oryzoideae</taxon>
        <taxon>Oryzeae</taxon>
        <taxon>Oryzinae</taxon>
        <taxon>Oryza</taxon>
        <taxon>Oryza meyeriana</taxon>
    </lineage>
</organism>
<keyword evidence="2" id="KW-1133">Transmembrane helix</keyword>
<protein>
    <recommendedName>
        <fullName evidence="5">BLE2 protein</fullName>
    </recommendedName>
</protein>
<accession>A0A6G1D1Z2</accession>
<proteinExistence type="predicted"/>
<feature type="transmembrane region" description="Helical" evidence="2">
    <location>
        <begin position="136"/>
        <end position="156"/>
    </location>
</feature>
<evidence type="ECO:0000256" key="2">
    <source>
        <dbReference type="SAM" id="Phobius"/>
    </source>
</evidence>
<feature type="transmembrane region" description="Helical" evidence="2">
    <location>
        <begin position="261"/>
        <end position="278"/>
    </location>
</feature>
<gene>
    <name evidence="3" type="ORF">E2562_011408</name>
</gene>
<evidence type="ECO:0000256" key="1">
    <source>
        <dbReference type="PROSITE-ProRule" id="PRU00259"/>
    </source>
</evidence>
<feature type="transmembrane region" description="Helical" evidence="2">
    <location>
        <begin position="73"/>
        <end position="90"/>
    </location>
</feature>
<feature type="repeat" description="ARM" evidence="1">
    <location>
        <begin position="507"/>
        <end position="546"/>
    </location>
</feature>
<feature type="transmembrane region" description="Helical" evidence="2">
    <location>
        <begin position="220"/>
        <end position="240"/>
    </location>
</feature>
<dbReference type="EMBL" id="SPHZ02000007">
    <property type="protein sequence ID" value="KAF0906410.1"/>
    <property type="molecule type" value="Genomic_DNA"/>
</dbReference>
<feature type="transmembrane region" description="Helical" evidence="2">
    <location>
        <begin position="111"/>
        <end position="130"/>
    </location>
</feature>